<gene>
    <name evidence="2" type="ORF">SAMN05444580_1209</name>
</gene>
<keyword evidence="3" id="KW-1185">Reference proteome</keyword>
<protein>
    <submittedName>
        <fullName evidence="2">Uncharacterized protein</fullName>
    </submittedName>
</protein>
<feature type="region of interest" description="Disordered" evidence="1">
    <location>
        <begin position="1"/>
        <end position="23"/>
    </location>
</feature>
<reference evidence="2 3" key="1">
    <citation type="submission" date="2016-10" db="EMBL/GenBank/DDBJ databases">
        <authorList>
            <person name="de Groot N.N."/>
        </authorList>
    </citation>
    <scope>NUCLEOTIDE SEQUENCE [LARGE SCALE GENOMIC DNA]</scope>
    <source>
        <strain evidence="2 3">JCM 11308</strain>
    </source>
</reference>
<organism evidence="2 3">
    <name type="scientific">Rhodococcus tukisamuensis</name>
    <dbReference type="NCBI Taxonomy" id="168276"/>
    <lineage>
        <taxon>Bacteria</taxon>
        <taxon>Bacillati</taxon>
        <taxon>Actinomycetota</taxon>
        <taxon>Actinomycetes</taxon>
        <taxon>Mycobacteriales</taxon>
        <taxon>Nocardiaceae</taxon>
        <taxon>Rhodococcus</taxon>
    </lineage>
</organism>
<feature type="compositionally biased region" description="Basic and acidic residues" evidence="1">
    <location>
        <begin position="1"/>
        <end position="13"/>
    </location>
</feature>
<accession>A0A1G7DML6</accession>
<dbReference type="RefSeq" id="WP_072846793.1">
    <property type="nucleotide sequence ID" value="NZ_FNAB01000020.1"/>
</dbReference>
<dbReference type="Gene3D" id="1.10.357.10">
    <property type="entry name" value="Tetracycline Repressor, domain 2"/>
    <property type="match status" value="1"/>
</dbReference>
<dbReference type="STRING" id="168276.SAMN05444580_1209"/>
<proteinExistence type="predicted"/>
<dbReference type="Proteomes" id="UP000199417">
    <property type="component" value="Unassembled WGS sequence"/>
</dbReference>
<evidence type="ECO:0000313" key="3">
    <source>
        <dbReference type="Proteomes" id="UP000199417"/>
    </source>
</evidence>
<evidence type="ECO:0000256" key="1">
    <source>
        <dbReference type="SAM" id="MobiDB-lite"/>
    </source>
</evidence>
<evidence type="ECO:0000313" key="2">
    <source>
        <dbReference type="EMBL" id="SDE52739.1"/>
    </source>
</evidence>
<sequence length="227" mass="25135">MRVAGLDRGDDRRHHAALGGEHRRSLYAEGDQQAGLTERYFYESFHSRDELLIAVPDRVALGAHGTELAALTTVPEDQAGLVRHVAKAFTGYIAKDRRRGRVMLVASQAAPELTEHGRKLIAEFTAPTPAALEMFRDDATPRDAVNTTLNSIAIFGSLAFVHQHWLTDNSRYLTAPRRRACLAGDRGPDAREQLTRAPRLTSTARESVSPCTETLFRLALKCVSPHR</sequence>
<dbReference type="EMBL" id="FNAB01000020">
    <property type="protein sequence ID" value="SDE52739.1"/>
    <property type="molecule type" value="Genomic_DNA"/>
</dbReference>
<dbReference type="AlphaFoldDB" id="A0A1G7DML6"/>
<name>A0A1G7DML6_9NOCA</name>